<keyword evidence="4 6" id="KW-0067">ATP-binding</keyword>
<dbReference type="InterPro" id="IPR014729">
    <property type="entry name" value="Rossmann-like_a/b/a_fold"/>
</dbReference>
<evidence type="ECO:0000313" key="10">
    <source>
        <dbReference type="Proteomes" id="UP000010483"/>
    </source>
</evidence>
<dbReference type="InterPro" id="IPR054377">
    <property type="entry name" value="TilS-like_C"/>
</dbReference>
<accession>K9YJL1</accession>
<dbReference type="Proteomes" id="UP000010483">
    <property type="component" value="Chromosome"/>
</dbReference>
<dbReference type="STRING" id="292563.Cyast_0288"/>
<reference evidence="10" key="1">
    <citation type="journal article" date="2013" name="Proc. Natl. Acad. Sci. U.S.A.">
        <title>Improving the coverage of the cyanobacterial phylum using diversity-driven genome sequencing.</title>
        <authorList>
            <person name="Shih P.M."/>
            <person name="Wu D."/>
            <person name="Latifi A."/>
            <person name="Axen S.D."/>
            <person name="Fewer D.P."/>
            <person name="Talla E."/>
            <person name="Calteau A."/>
            <person name="Cai F."/>
            <person name="Tandeau de Marsac N."/>
            <person name="Rippka R."/>
            <person name="Herdman M."/>
            <person name="Sivonen K."/>
            <person name="Coursin T."/>
            <person name="Laurent T."/>
            <person name="Goodwin L."/>
            <person name="Nolan M."/>
            <person name="Davenport K.W."/>
            <person name="Han C.S."/>
            <person name="Rubin E.M."/>
            <person name="Eisen J.A."/>
            <person name="Woyke T."/>
            <person name="Gugger M."/>
            <person name="Kerfeld C.A."/>
        </authorList>
    </citation>
    <scope>NUCLEOTIDE SEQUENCE [LARGE SCALE GENOMIC DNA]</scope>
    <source>
        <strain evidence="10">ATCC 29140 / PCC 7202</strain>
    </source>
</reference>
<dbReference type="PANTHER" id="PTHR43033">
    <property type="entry name" value="TRNA(ILE)-LYSIDINE SYNTHASE-RELATED"/>
    <property type="match status" value="1"/>
</dbReference>
<gene>
    <name evidence="6" type="primary">tilS</name>
    <name evidence="9" type="ordered locus">Cyast_0288</name>
</gene>
<evidence type="ECO:0000256" key="2">
    <source>
        <dbReference type="ARBA" id="ARBA00022694"/>
    </source>
</evidence>
<dbReference type="GO" id="GO:0006400">
    <property type="term" value="P:tRNA modification"/>
    <property type="evidence" value="ECO:0007669"/>
    <property type="project" value="UniProtKB-UniRule"/>
</dbReference>
<dbReference type="SUPFAM" id="SSF82829">
    <property type="entry name" value="MesJ substrate recognition domain-like"/>
    <property type="match status" value="1"/>
</dbReference>
<dbReference type="GO" id="GO:0005737">
    <property type="term" value="C:cytoplasm"/>
    <property type="evidence" value="ECO:0007669"/>
    <property type="project" value="UniProtKB-SubCell"/>
</dbReference>
<dbReference type="Gene3D" id="3.40.50.620">
    <property type="entry name" value="HUPs"/>
    <property type="match status" value="1"/>
</dbReference>
<dbReference type="InterPro" id="IPR012094">
    <property type="entry name" value="tRNA_Ile_lys_synt"/>
</dbReference>
<keyword evidence="6" id="KW-0963">Cytoplasm</keyword>
<sequence>MWSDYHARLHQLLKSRHILPKGSKILVALSGGQDSLCLTRLILDLQDKWGWQVAIAHCDHNWELDEGLGEHIEGIVHEWGVNLYLEKATTAIPEKEAAARKWRYQVLTDIAVSHGFKYVVTGHTKSDRTETFLYNLIRGAGSDGLTSLYWTRKLGEDIELVRPLLEFSRQDTGNFCQKFQLPIWEDSYNQNKKFVRNRIRLDLIPYLQKEFNPQVEKHIAHTAEILRADREFLDTQARQLFAEAIINKDTIDREKLKHQPLSLQRRVVKLFLGQILPKMPSFEQIEEVVKLIDAPNGSQTSSFAKVGAIAVKDDYITLRQ</sequence>
<evidence type="ECO:0000313" key="9">
    <source>
        <dbReference type="EMBL" id="AFZ46268.1"/>
    </source>
</evidence>
<evidence type="ECO:0000256" key="3">
    <source>
        <dbReference type="ARBA" id="ARBA00022741"/>
    </source>
</evidence>
<evidence type="ECO:0000259" key="8">
    <source>
        <dbReference type="Pfam" id="PF22132"/>
    </source>
</evidence>
<feature type="domain" description="tRNA(Ile)-lysidine synthase-like C-terminal" evidence="8">
    <location>
        <begin position="247"/>
        <end position="317"/>
    </location>
</feature>
<comment type="function">
    <text evidence="6">Ligates lysine onto the cytidine present at position 34 of the AUA codon-specific tRNA(Ile) that contains the anticodon CAU, in an ATP-dependent manner. Cytidine is converted to lysidine, thus changing the amino acid specificity of the tRNA from methionine to isoleucine.</text>
</comment>
<keyword evidence="1 6" id="KW-0436">Ligase</keyword>
<dbReference type="SUPFAM" id="SSF52402">
    <property type="entry name" value="Adenine nucleotide alpha hydrolases-like"/>
    <property type="match status" value="1"/>
</dbReference>
<keyword evidence="3 6" id="KW-0547">Nucleotide-binding</keyword>
<comment type="catalytic activity">
    <reaction evidence="5 6">
        <text>cytidine(34) in tRNA(Ile2) + L-lysine + ATP = lysidine(34) in tRNA(Ile2) + AMP + diphosphate + H(+)</text>
        <dbReference type="Rhea" id="RHEA:43744"/>
        <dbReference type="Rhea" id="RHEA-COMP:10625"/>
        <dbReference type="Rhea" id="RHEA-COMP:10670"/>
        <dbReference type="ChEBI" id="CHEBI:15378"/>
        <dbReference type="ChEBI" id="CHEBI:30616"/>
        <dbReference type="ChEBI" id="CHEBI:32551"/>
        <dbReference type="ChEBI" id="CHEBI:33019"/>
        <dbReference type="ChEBI" id="CHEBI:82748"/>
        <dbReference type="ChEBI" id="CHEBI:83665"/>
        <dbReference type="ChEBI" id="CHEBI:456215"/>
        <dbReference type="EC" id="6.3.4.19"/>
    </reaction>
</comment>
<dbReference type="Pfam" id="PF01171">
    <property type="entry name" value="ATP_bind_3"/>
    <property type="match status" value="1"/>
</dbReference>
<comment type="similarity">
    <text evidence="6">Belongs to the tRNA(Ile)-lysidine synthase family.</text>
</comment>
<evidence type="ECO:0000256" key="6">
    <source>
        <dbReference type="HAMAP-Rule" id="MF_01161"/>
    </source>
</evidence>
<evidence type="ECO:0000259" key="7">
    <source>
        <dbReference type="Pfam" id="PF01171"/>
    </source>
</evidence>
<dbReference type="PANTHER" id="PTHR43033:SF1">
    <property type="entry name" value="TRNA(ILE)-LYSIDINE SYNTHASE-RELATED"/>
    <property type="match status" value="1"/>
</dbReference>
<keyword evidence="10" id="KW-1185">Reference proteome</keyword>
<dbReference type="InterPro" id="IPR011063">
    <property type="entry name" value="TilS/TtcA_N"/>
</dbReference>
<dbReference type="Gene3D" id="1.20.59.20">
    <property type="match status" value="1"/>
</dbReference>
<dbReference type="PATRIC" id="fig|292563.3.peg.299"/>
<dbReference type="GO" id="GO:0032267">
    <property type="term" value="F:tRNA(Ile)-lysidine synthase activity"/>
    <property type="evidence" value="ECO:0007669"/>
    <property type="project" value="UniProtKB-EC"/>
</dbReference>
<dbReference type="EMBL" id="CP003940">
    <property type="protein sequence ID" value="AFZ46268.1"/>
    <property type="molecule type" value="Genomic_DNA"/>
</dbReference>
<proteinExistence type="inferred from homology"/>
<dbReference type="KEGG" id="csn:Cyast_0288"/>
<comment type="subcellular location">
    <subcellularLocation>
        <location evidence="6">Cytoplasm</location>
    </subcellularLocation>
</comment>
<evidence type="ECO:0000256" key="5">
    <source>
        <dbReference type="ARBA" id="ARBA00048539"/>
    </source>
</evidence>
<dbReference type="AlphaFoldDB" id="K9YJL1"/>
<dbReference type="eggNOG" id="COG0037">
    <property type="taxonomic scope" value="Bacteria"/>
</dbReference>
<organism evidence="9 10">
    <name type="scientific">Cyanobacterium stanieri (strain ATCC 29140 / PCC 7202)</name>
    <dbReference type="NCBI Taxonomy" id="292563"/>
    <lineage>
        <taxon>Bacteria</taxon>
        <taxon>Bacillati</taxon>
        <taxon>Cyanobacteriota</taxon>
        <taxon>Cyanophyceae</taxon>
        <taxon>Oscillatoriophycideae</taxon>
        <taxon>Chroococcales</taxon>
        <taxon>Geminocystaceae</taxon>
        <taxon>Cyanobacterium</taxon>
    </lineage>
</organism>
<dbReference type="Pfam" id="PF22132">
    <property type="entry name" value="TilS-like"/>
    <property type="match status" value="1"/>
</dbReference>
<dbReference type="CDD" id="cd01992">
    <property type="entry name" value="TilS_N"/>
    <property type="match status" value="1"/>
</dbReference>
<dbReference type="GO" id="GO:0005524">
    <property type="term" value="F:ATP binding"/>
    <property type="evidence" value="ECO:0007669"/>
    <property type="project" value="UniProtKB-UniRule"/>
</dbReference>
<dbReference type="NCBIfam" id="TIGR02432">
    <property type="entry name" value="lysidine_TilS_N"/>
    <property type="match status" value="1"/>
</dbReference>
<feature type="domain" description="tRNA(Ile)-lysidine/2-thiocytidine synthase N-terminal" evidence="7">
    <location>
        <begin position="24"/>
        <end position="200"/>
    </location>
</feature>
<name>K9YJL1_CYASC</name>
<evidence type="ECO:0000256" key="1">
    <source>
        <dbReference type="ARBA" id="ARBA00022598"/>
    </source>
</evidence>
<comment type="domain">
    <text evidence="6">The N-terminal region contains the highly conserved SGGXDS motif, predicted to be a P-loop motif involved in ATP binding.</text>
</comment>
<feature type="binding site" evidence="6">
    <location>
        <begin position="30"/>
        <end position="35"/>
    </location>
    <ligand>
        <name>ATP</name>
        <dbReference type="ChEBI" id="CHEBI:30616"/>
    </ligand>
</feature>
<dbReference type="HOGENOM" id="CLU_018869_0_0_3"/>
<dbReference type="InterPro" id="IPR012795">
    <property type="entry name" value="tRNA_Ile_lys_synt_N"/>
</dbReference>
<dbReference type="EC" id="6.3.4.19" evidence="6"/>
<dbReference type="HAMAP" id="MF_01161">
    <property type="entry name" value="tRNA_Ile_lys_synt"/>
    <property type="match status" value="1"/>
</dbReference>
<evidence type="ECO:0000256" key="4">
    <source>
        <dbReference type="ARBA" id="ARBA00022840"/>
    </source>
</evidence>
<keyword evidence="2 6" id="KW-0819">tRNA processing</keyword>
<protein>
    <recommendedName>
        <fullName evidence="6">tRNA(Ile)-lysidine synthase</fullName>
        <ecNumber evidence="6">6.3.4.19</ecNumber>
    </recommendedName>
    <alternativeName>
        <fullName evidence="6">tRNA(Ile)-2-lysyl-cytidine synthase</fullName>
    </alternativeName>
    <alternativeName>
        <fullName evidence="6">tRNA(Ile)-lysidine synthetase</fullName>
    </alternativeName>
</protein>